<dbReference type="PANTHER" id="PTHR43163">
    <property type="entry name" value="DIPEPTIDE TRANSPORT SYSTEM PERMEASE PROTEIN DPPB-RELATED"/>
    <property type="match status" value="1"/>
</dbReference>
<evidence type="ECO:0000256" key="4">
    <source>
        <dbReference type="ARBA" id="ARBA00022692"/>
    </source>
</evidence>
<dbReference type="Gene3D" id="1.10.3720.10">
    <property type="entry name" value="MetI-like"/>
    <property type="match status" value="1"/>
</dbReference>
<sequence length="354" mass="37077">MTAELPATGAPFDGTPVPAPRLRDRLGTALPWRYVTRRLAGTAALLAVLSVAVFALVRLAPGDPARTLLGARGATPDALAAVRARYRLDEPLAAQYGHWLLDAVRGDLGVSIRTGADVTAVLGDRLALTVELVLLGFAVALLVGLPLGVLAGLRARRTSDRVAQSLGVVALSTPAFAGGLVLIYVFSLLLGWFPAYGTGDGGAGDRLLHLVLPAVTLGLAVTGVLLKLTRAAVIRELAREHVTFARARGVPTRTVLTRYVLRGTVVPVTTGIGLVLAYLLAGTVMVEQVYALPGLGQLLVSSVTFRDVPVVQAEALLIAALICLANLATDLLHPLADPRLRPAQTAPRRAKRQA</sequence>
<accession>A0AAU8J1J1</accession>
<keyword evidence="5 7" id="KW-1133">Transmembrane helix</keyword>
<evidence type="ECO:0000259" key="8">
    <source>
        <dbReference type="PROSITE" id="PS50928"/>
    </source>
</evidence>
<feature type="transmembrane region" description="Helical" evidence="7">
    <location>
        <begin position="165"/>
        <end position="187"/>
    </location>
</feature>
<comment type="subcellular location">
    <subcellularLocation>
        <location evidence="1 7">Cell membrane</location>
        <topology evidence="1 7">Multi-pass membrane protein</topology>
    </subcellularLocation>
</comment>
<feature type="transmembrane region" description="Helical" evidence="7">
    <location>
        <begin position="310"/>
        <end position="332"/>
    </location>
</feature>
<keyword evidence="6 7" id="KW-0472">Membrane</keyword>
<feature type="transmembrane region" description="Helical" evidence="7">
    <location>
        <begin position="265"/>
        <end position="290"/>
    </location>
</feature>
<keyword evidence="2 7" id="KW-0813">Transport</keyword>
<dbReference type="KEGG" id="stac:ABII15_32365"/>
<dbReference type="GO" id="GO:0005886">
    <property type="term" value="C:plasma membrane"/>
    <property type="evidence" value="ECO:0007669"/>
    <property type="project" value="UniProtKB-SubCell"/>
</dbReference>
<dbReference type="PANTHER" id="PTHR43163:SF6">
    <property type="entry name" value="DIPEPTIDE TRANSPORT SYSTEM PERMEASE PROTEIN DPPB-RELATED"/>
    <property type="match status" value="1"/>
</dbReference>
<dbReference type="InterPro" id="IPR035906">
    <property type="entry name" value="MetI-like_sf"/>
</dbReference>
<dbReference type="PROSITE" id="PS50928">
    <property type="entry name" value="ABC_TM1"/>
    <property type="match status" value="1"/>
</dbReference>
<dbReference type="GO" id="GO:0071916">
    <property type="term" value="F:dipeptide transmembrane transporter activity"/>
    <property type="evidence" value="ECO:0007669"/>
    <property type="project" value="TreeGrafter"/>
</dbReference>
<evidence type="ECO:0000256" key="1">
    <source>
        <dbReference type="ARBA" id="ARBA00004651"/>
    </source>
</evidence>
<evidence type="ECO:0000256" key="7">
    <source>
        <dbReference type="RuleBase" id="RU363032"/>
    </source>
</evidence>
<evidence type="ECO:0000256" key="3">
    <source>
        <dbReference type="ARBA" id="ARBA00022475"/>
    </source>
</evidence>
<keyword evidence="4 7" id="KW-0812">Transmembrane</keyword>
<dbReference type="RefSeq" id="WP_353945823.1">
    <property type="nucleotide sequence ID" value="NZ_CP159534.1"/>
</dbReference>
<feature type="transmembrane region" description="Helical" evidence="7">
    <location>
        <begin position="207"/>
        <end position="226"/>
    </location>
</feature>
<gene>
    <name evidence="9" type="ORF">ABII15_32365</name>
</gene>
<protein>
    <submittedName>
        <fullName evidence="9">ABC transporter permease</fullName>
    </submittedName>
</protein>
<feature type="transmembrane region" description="Helical" evidence="7">
    <location>
        <begin position="132"/>
        <end position="153"/>
    </location>
</feature>
<dbReference type="Pfam" id="PF00528">
    <property type="entry name" value="BPD_transp_1"/>
    <property type="match status" value="1"/>
</dbReference>
<dbReference type="EMBL" id="CP159534">
    <property type="protein sequence ID" value="XCJ74379.1"/>
    <property type="molecule type" value="Genomic_DNA"/>
</dbReference>
<feature type="domain" description="ABC transmembrane type-1" evidence="8">
    <location>
        <begin position="126"/>
        <end position="329"/>
    </location>
</feature>
<evidence type="ECO:0000256" key="2">
    <source>
        <dbReference type="ARBA" id="ARBA00022448"/>
    </source>
</evidence>
<name>A0AAU8J1J1_9ACTN</name>
<dbReference type="AlphaFoldDB" id="A0AAU8J1J1"/>
<keyword evidence="3" id="KW-1003">Cell membrane</keyword>
<proteinExistence type="inferred from homology"/>
<dbReference type="InterPro" id="IPR000515">
    <property type="entry name" value="MetI-like"/>
</dbReference>
<evidence type="ECO:0000256" key="6">
    <source>
        <dbReference type="ARBA" id="ARBA00023136"/>
    </source>
</evidence>
<evidence type="ECO:0000256" key="5">
    <source>
        <dbReference type="ARBA" id="ARBA00022989"/>
    </source>
</evidence>
<comment type="similarity">
    <text evidence="7">Belongs to the binding-protein-dependent transport system permease family.</text>
</comment>
<dbReference type="Pfam" id="PF19300">
    <property type="entry name" value="BPD_transp_1_N"/>
    <property type="match status" value="1"/>
</dbReference>
<evidence type="ECO:0000313" key="9">
    <source>
        <dbReference type="EMBL" id="XCJ74379.1"/>
    </source>
</evidence>
<organism evidence="9">
    <name type="scientific">Streptomyces tabacisoli</name>
    <dbReference type="NCBI Taxonomy" id="3156398"/>
    <lineage>
        <taxon>Bacteria</taxon>
        <taxon>Bacillati</taxon>
        <taxon>Actinomycetota</taxon>
        <taxon>Actinomycetes</taxon>
        <taxon>Kitasatosporales</taxon>
        <taxon>Streptomycetaceae</taxon>
        <taxon>Streptomyces</taxon>
    </lineage>
</organism>
<reference evidence="9" key="1">
    <citation type="submission" date="2024-06" db="EMBL/GenBank/DDBJ databases">
        <title>Streptomyces sp. strain HUAS MG91 genome sequences.</title>
        <authorList>
            <person name="Mo P."/>
        </authorList>
    </citation>
    <scope>NUCLEOTIDE SEQUENCE</scope>
    <source>
        <strain evidence="9">HUAS MG91</strain>
    </source>
</reference>
<dbReference type="InterPro" id="IPR045621">
    <property type="entry name" value="BPD_transp_1_N"/>
</dbReference>
<feature type="transmembrane region" description="Helical" evidence="7">
    <location>
        <begin position="39"/>
        <end position="60"/>
    </location>
</feature>
<dbReference type="SUPFAM" id="SSF161098">
    <property type="entry name" value="MetI-like"/>
    <property type="match status" value="1"/>
</dbReference>